<dbReference type="AlphaFoldDB" id="X1VAQ9"/>
<protein>
    <submittedName>
        <fullName evidence="1">Uncharacterized protein</fullName>
    </submittedName>
</protein>
<name>X1VAQ9_9ZZZZ</name>
<reference evidence="1" key="1">
    <citation type="journal article" date="2014" name="Front. Microbiol.">
        <title>High frequency of phylogenetically diverse reductive dehalogenase-homologous genes in deep subseafloor sedimentary metagenomes.</title>
        <authorList>
            <person name="Kawai M."/>
            <person name="Futagami T."/>
            <person name="Toyoda A."/>
            <person name="Takaki Y."/>
            <person name="Nishi S."/>
            <person name="Hori S."/>
            <person name="Arai W."/>
            <person name="Tsubouchi T."/>
            <person name="Morono Y."/>
            <person name="Uchiyama I."/>
            <person name="Ito T."/>
            <person name="Fujiyama A."/>
            <person name="Inagaki F."/>
            <person name="Takami H."/>
        </authorList>
    </citation>
    <scope>NUCLEOTIDE SEQUENCE</scope>
    <source>
        <strain evidence="1">Expedition CK06-06</strain>
    </source>
</reference>
<evidence type="ECO:0000313" key="1">
    <source>
        <dbReference type="EMBL" id="GAJ13942.1"/>
    </source>
</evidence>
<gene>
    <name evidence="1" type="ORF">S12H4_49670</name>
</gene>
<sequence>WMYLLFHPVTLDQARAWANTVCKSSKRILDNNGVVRDIEVWAIRLVWAYWGEGSKTIVYGRTFYDHDTDKFEFKKTEELNYKIGFLWNSQF</sequence>
<accession>X1VAQ9</accession>
<comment type="caution">
    <text evidence="1">The sequence shown here is derived from an EMBL/GenBank/DDBJ whole genome shotgun (WGS) entry which is preliminary data.</text>
</comment>
<dbReference type="EMBL" id="BARW01031185">
    <property type="protein sequence ID" value="GAJ13942.1"/>
    <property type="molecule type" value="Genomic_DNA"/>
</dbReference>
<feature type="non-terminal residue" evidence="1">
    <location>
        <position position="1"/>
    </location>
</feature>
<proteinExistence type="predicted"/>
<organism evidence="1">
    <name type="scientific">marine sediment metagenome</name>
    <dbReference type="NCBI Taxonomy" id="412755"/>
    <lineage>
        <taxon>unclassified sequences</taxon>
        <taxon>metagenomes</taxon>
        <taxon>ecological metagenomes</taxon>
    </lineage>
</organism>